<protein>
    <recommendedName>
        <fullName evidence="1">SPOR domain-containing protein</fullName>
    </recommendedName>
</protein>
<accession>A1ZUG2</accession>
<evidence type="ECO:0000259" key="1">
    <source>
        <dbReference type="PROSITE" id="PS51724"/>
    </source>
</evidence>
<dbReference type="Pfam" id="PF05036">
    <property type="entry name" value="SPOR"/>
    <property type="match status" value="1"/>
</dbReference>
<dbReference type="InterPro" id="IPR007730">
    <property type="entry name" value="SPOR-like_dom"/>
</dbReference>
<reference evidence="2 3" key="1">
    <citation type="submission" date="2007-01" db="EMBL/GenBank/DDBJ databases">
        <authorList>
            <person name="Haygood M."/>
            <person name="Podell S."/>
            <person name="Anderson C."/>
            <person name="Hopkinson B."/>
            <person name="Roe K."/>
            <person name="Barbeau K."/>
            <person name="Gaasterland T."/>
            <person name="Ferriera S."/>
            <person name="Johnson J."/>
            <person name="Kravitz S."/>
            <person name="Beeson K."/>
            <person name="Sutton G."/>
            <person name="Rogers Y.-H."/>
            <person name="Friedman R."/>
            <person name="Frazier M."/>
            <person name="Venter J.C."/>
        </authorList>
    </citation>
    <scope>NUCLEOTIDE SEQUENCE [LARGE SCALE GENOMIC DNA]</scope>
    <source>
        <strain evidence="2 3">ATCC 23134</strain>
    </source>
</reference>
<organism evidence="2 3">
    <name type="scientific">Microscilla marina ATCC 23134</name>
    <dbReference type="NCBI Taxonomy" id="313606"/>
    <lineage>
        <taxon>Bacteria</taxon>
        <taxon>Pseudomonadati</taxon>
        <taxon>Bacteroidota</taxon>
        <taxon>Cytophagia</taxon>
        <taxon>Cytophagales</taxon>
        <taxon>Microscillaceae</taxon>
        <taxon>Microscilla</taxon>
    </lineage>
</organism>
<dbReference type="eggNOG" id="ENOG5033D44">
    <property type="taxonomic scope" value="Bacteria"/>
</dbReference>
<comment type="caution">
    <text evidence="2">The sequence shown here is derived from an EMBL/GenBank/DDBJ whole genome shotgun (WGS) entry which is preliminary data.</text>
</comment>
<feature type="domain" description="SPOR" evidence="1">
    <location>
        <begin position="55"/>
        <end position="135"/>
    </location>
</feature>
<dbReference type="EMBL" id="AAWS01000040">
    <property type="protein sequence ID" value="EAY25981.1"/>
    <property type="molecule type" value="Genomic_DNA"/>
</dbReference>
<keyword evidence="3" id="KW-1185">Reference proteome</keyword>
<sequence length="151" mass="18205">MVKFDYHKETFEGTSKPLQLLAFNDTTQLVSHDITSELEKLIDYGPEQKYTFYRKQKFSGYRIQIYRGRSRSEAYRVRRRSYQLFPHLKPYMEYKEPSYRIKVGDFVHAPEYTEVLDELKKEFPLATIVPAIVRVTIEYNVKYRSSPIRWD</sequence>
<evidence type="ECO:0000313" key="2">
    <source>
        <dbReference type="EMBL" id="EAY25981.1"/>
    </source>
</evidence>
<evidence type="ECO:0000313" key="3">
    <source>
        <dbReference type="Proteomes" id="UP000004095"/>
    </source>
</evidence>
<name>A1ZUG2_MICM2</name>
<dbReference type="Proteomes" id="UP000004095">
    <property type="component" value="Unassembled WGS sequence"/>
</dbReference>
<dbReference type="GO" id="GO:0042834">
    <property type="term" value="F:peptidoglycan binding"/>
    <property type="evidence" value="ECO:0007669"/>
    <property type="project" value="InterPro"/>
</dbReference>
<dbReference type="AlphaFoldDB" id="A1ZUG2"/>
<proteinExistence type="predicted"/>
<dbReference type="PROSITE" id="PS51724">
    <property type="entry name" value="SPOR"/>
    <property type="match status" value="1"/>
</dbReference>
<gene>
    <name evidence="2" type="ORF">M23134_07130</name>
</gene>